<keyword evidence="1" id="KW-0472">Membrane</keyword>
<organism evidence="2 3">
    <name type="scientific">Candidatus Collierbacteria bacterium CG09_land_8_20_14_0_10_46_12</name>
    <dbReference type="NCBI Taxonomy" id="1974533"/>
    <lineage>
        <taxon>Bacteria</taxon>
        <taxon>Candidatus Collieribacteriota</taxon>
    </lineage>
</organism>
<proteinExistence type="predicted"/>
<comment type="caution">
    <text evidence="2">The sequence shown here is derived from an EMBL/GenBank/DDBJ whole genome shotgun (WGS) entry which is preliminary data.</text>
</comment>
<dbReference type="EMBL" id="PEYY01000086">
    <property type="protein sequence ID" value="PIS17900.1"/>
    <property type="molecule type" value="Genomic_DNA"/>
</dbReference>
<accession>A0A2H0WZ05</accession>
<evidence type="ECO:0000313" key="2">
    <source>
        <dbReference type="EMBL" id="PIS17900.1"/>
    </source>
</evidence>
<evidence type="ECO:0000313" key="3">
    <source>
        <dbReference type="Proteomes" id="UP000229574"/>
    </source>
</evidence>
<protein>
    <recommendedName>
        <fullName evidence="4">DUF948 domain-containing protein</fullName>
    </recommendedName>
</protein>
<evidence type="ECO:0000256" key="1">
    <source>
        <dbReference type="SAM" id="Phobius"/>
    </source>
</evidence>
<keyword evidence="1" id="KW-0812">Transmembrane</keyword>
<keyword evidence="1" id="KW-1133">Transmembrane helix</keyword>
<dbReference type="Proteomes" id="UP000229574">
    <property type="component" value="Unassembled WGS sequence"/>
</dbReference>
<reference evidence="3" key="1">
    <citation type="submission" date="2017-09" db="EMBL/GenBank/DDBJ databases">
        <title>Depth-based differentiation of microbial function through sediment-hosted aquifers and enrichment of novel symbionts in the deep terrestrial subsurface.</title>
        <authorList>
            <person name="Probst A.J."/>
            <person name="Ladd B."/>
            <person name="Jarett J.K."/>
            <person name="Geller-Mcgrath D.E."/>
            <person name="Sieber C.M.K."/>
            <person name="Emerson J.B."/>
            <person name="Anantharaman K."/>
            <person name="Thomas B.C."/>
            <person name="Malmstrom R."/>
            <person name="Stieglmeier M."/>
            <person name="Klingl A."/>
            <person name="Woyke T."/>
            <person name="Ryan C.M."/>
            <person name="Banfield J.F."/>
        </authorList>
    </citation>
    <scope>NUCLEOTIDE SEQUENCE [LARGE SCALE GENOMIC DNA]</scope>
</reference>
<gene>
    <name evidence="2" type="ORF">COT54_02135</name>
</gene>
<evidence type="ECO:0008006" key="4">
    <source>
        <dbReference type="Google" id="ProtNLM"/>
    </source>
</evidence>
<name>A0A2H0WZ05_9BACT</name>
<dbReference type="AlphaFoldDB" id="A0A2H0WZ05"/>
<feature type="transmembrane region" description="Helical" evidence="1">
    <location>
        <begin position="6"/>
        <end position="30"/>
    </location>
</feature>
<sequence>MDLPQIILLIVIVVVSVILIIIGVQIIGLLKDAKETLRKTDMIIEDVGFLSRSLTRGSSTLSHVFTSLESGVQLVGMLTKLVTPKTKK</sequence>